<dbReference type="PROSITE" id="PS50931">
    <property type="entry name" value="HTH_LYSR"/>
    <property type="match status" value="1"/>
</dbReference>
<proteinExistence type="inferred from homology"/>
<dbReference type="STRING" id="463025.BAU08_06925"/>
<feature type="domain" description="HTH lysR-type" evidence="5">
    <location>
        <begin position="1"/>
        <end position="53"/>
    </location>
</feature>
<keyword evidence="2" id="KW-0805">Transcription regulation</keyword>
<keyword evidence="4" id="KW-0804">Transcription</keyword>
<keyword evidence="3" id="KW-0238">DNA-binding</keyword>
<evidence type="ECO:0000256" key="1">
    <source>
        <dbReference type="ARBA" id="ARBA00009437"/>
    </source>
</evidence>
<keyword evidence="8" id="KW-1185">Reference proteome</keyword>
<dbReference type="SUPFAM" id="SSF53850">
    <property type="entry name" value="Periplasmic binding protein-like II"/>
    <property type="match status" value="1"/>
</dbReference>
<evidence type="ECO:0000313" key="8">
    <source>
        <dbReference type="Proteomes" id="UP000091897"/>
    </source>
</evidence>
<dbReference type="GO" id="GO:0003700">
    <property type="term" value="F:DNA-binding transcription factor activity"/>
    <property type="evidence" value="ECO:0007669"/>
    <property type="project" value="InterPro"/>
</dbReference>
<dbReference type="Proteomes" id="UP000091897">
    <property type="component" value="Chromosome"/>
</dbReference>
<dbReference type="InterPro" id="IPR005119">
    <property type="entry name" value="LysR_subst-bd"/>
</dbReference>
<protein>
    <recommendedName>
        <fullName evidence="5">HTH lysR-type domain-containing protein</fullName>
    </recommendedName>
</protein>
<evidence type="ECO:0000256" key="2">
    <source>
        <dbReference type="ARBA" id="ARBA00023015"/>
    </source>
</evidence>
<dbReference type="PRINTS" id="PR00039">
    <property type="entry name" value="HTHLYSR"/>
</dbReference>
<dbReference type="Gene3D" id="1.10.10.10">
    <property type="entry name" value="Winged helix-like DNA-binding domain superfamily/Winged helix DNA-binding domain"/>
    <property type="match status" value="1"/>
</dbReference>
<evidence type="ECO:0000313" key="6">
    <source>
        <dbReference type="EMBL" id="ANN66020.1"/>
    </source>
</evidence>
<gene>
    <name evidence="6" type="ORF">BAU06_06670</name>
    <name evidence="7" type="ORF">BAU08_06925</name>
</gene>
<dbReference type="Pfam" id="PF03466">
    <property type="entry name" value="LysR_substrate"/>
    <property type="match status" value="1"/>
</dbReference>
<evidence type="ECO:0000259" key="5">
    <source>
        <dbReference type="PROSITE" id="PS50931"/>
    </source>
</evidence>
<name>A0A193FVP3_9BORD</name>
<evidence type="ECO:0000313" key="7">
    <source>
        <dbReference type="EMBL" id="ANN71104.1"/>
    </source>
</evidence>
<dbReference type="EMBL" id="CP016170">
    <property type="protein sequence ID" value="ANN66020.1"/>
    <property type="molecule type" value="Genomic_DNA"/>
</dbReference>
<dbReference type="InterPro" id="IPR036388">
    <property type="entry name" value="WH-like_DNA-bd_sf"/>
</dbReference>
<dbReference type="Proteomes" id="UP000092213">
    <property type="component" value="Chromosome"/>
</dbReference>
<dbReference type="KEGG" id="bbro:BAU06_06670"/>
<dbReference type="SUPFAM" id="SSF46785">
    <property type="entry name" value="Winged helix' DNA-binding domain"/>
    <property type="match status" value="1"/>
</dbReference>
<evidence type="ECO:0000256" key="3">
    <source>
        <dbReference type="ARBA" id="ARBA00023125"/>
    </source>
</evidence>
<evidence type="ECO:0000256" key="4">
    <source>
        <dbReference type="ARBA" id="ARBA00023163"/>
    </source>
</evidence>
<dbReference type="GO" id="GO:0000976">
    <property type="term" value="F:transcription cis-regulatory region binding"/>
    <property type="evidence" value="ECO:0007669"/>
    <property type="project" value="TreeGrafter"/>
</dbReference>
<dbReference type="InterPro" id="IPR036390">
    <property type="entry name" value="WH_DNA-bd_sf"/>
</dbReference>
<dbReference type="InterPro" id="IPR000847">
    <property type="entry name" value="LysR_HTH_N"/>
</dbReference>
<accession>A0A193FVP3</accession>
<reference evidence="8 9" key="1">
    <citation type="submission" date="2016-06" db="EMBL/GenBank/DDBJ databases">
        <title>Complete genome sequences of Bordetella bronchialis and Bordetella flabilis.</title>
        <authorList>
            <person name="LiPuma J.J."/>
            <person name="Spilker T."/>
        </authorList>
    </citation>
    <scope>NUCLEOTIDE SEQUENCE [LARGE SCALE GENOMIC DNA]</scope>
    <source>
        <strain evidence="7 9">AU17976</strain>
        <strain evidence="6 8">AU3182</strain>
    </source>
</reference>
<organism evidence="7 9">
    <name type="scientific">Bordetella bronchialis</name>
    <dbReference type="NCBI Taxonomy" id="463025"/>
    <lineage>
        <taxon>Bacteria</taxon>
        <taxon>Pseudomonadati</taxon>
        <taxon>Pseudomonadota</taxon>
        <taxon>Betaproteobacteria</taxon>
        <taxon>Burkholderiales</taxon>
        <taxon>Alcaligenaceae</taxon>
        <taxon>Bordetella</taxon>
    </lineage>
</organism>
<dbReference type="EMBL" id="CP016171">
    <property type="protein sequence ID" value="ANN71104.1"/>
    <property type="molecule type" value="Genomic_DNA"/>
</dbReference>
<dbReference type="PANTHER" id="PTHR30126">
    <property type="entry name" value="HTH-TYPE TRANSCRIPTIONAL REGULATOR"/>
    <property type="match status" value="1"/>
</dbReference>
<dbReference type="AlphaFoldDB" id="A0A193FVP3"/>
<evidence type="ECO:0000313" key="9">
    <source>
        <dbReference type="Proteomes" id="UP000092213"/>
    </source>
</evidence>
<comment type="similarity">
    <text evidence="1">Belongs to the LysR transcriptional regulatory family.</text>
</comment>
<sequence length="297" mass="32149">MEALLAIAKYGSFHAAACRMHVTQPTISMRVRELESTLGTRLFMRAGRGVTLTPSGMLAVRYAEQALGLLEELETRLGGKAPLNGTLRLGSSEMIAMTSLPEIVRQLEGRYPGLQIDITVANSFTLHDLLATGKLDISLLTHPDTSRLVRLVPIALAEVGWLGSEKRLSADTTFSPARLAGQSLLSVPPPSPLHEMLVEWCLKENAPPPMLNTCSSLSIIAGLVRAGIAVSLLPVCVLADEIERGSVIRYQQRRAFDPLRICAAFPRTASGSDLNCVVEIATDVLSRHRNFSAISSR</sequence>
<dbReference type="Pfam" id="PF00126">
    <property type="entry name" value="HTH_1"/>
    <property type="match status" value="1"/>
</dbReference>
<dbReference type="CDD" id="cd05466">
    <property type="entry name" value="PBP2_LTTR_substrate"/>
    <property type="match status" value="1"/>
</dbReference>
<dbReference type="FunFam" id="1.10.10.10:FF:000001">
    <property type="entry name" value="LysR family transcriptional regulator"/>
    <property type="match status" value="1"/>
</dbReference>
<dbReference type="PANTHER" id="PTHR30126:SF77">
    <property type="entry name" value="TRANSCRIPTIONAL REGULATORY PROTEIN"/>
    <property type="match status" value="1"/>
</dbReference>
<dbReference type="Gene3D" id="3.40.190.10">
    <property type="entry name" value="Periplasmic binding protein-like II"/>
    <property type="match status" value="2"/>
</dbReference>